<dbReference type="SUPFAM" id="SSF52172">
    <property type="entry name" value="CheY-like"/>
    <property type="match status" value="1"/>
</dbReference>
<comment type="caution">
    <text evidence="3">The sequence shown here is derived from an EMBL/GenBank/DDBJ whole genome shotgun (WGS) entry which is preliminary data.</text>
</comment>
<dbReference type="SMART" id="SM01012">
    <property type="entry name" value="ANTAR"/>
    <property type="match status" value="1"/>
</dbReference>
<feature type="region of interest" description="Disordered" evidence="1">
    <location>
        <begin position="80"/>
        <end position="103"/>
    </location>
</feature>
<dbReference type="Pfam" id="PF03861">
    <property type="entry name" value="ANTAR"/>
    <property type="match status" value="1"/>
</dbReference>
<protein>
    <submittedName>
        <fullName evidence="3">ANTAR domain-containing protein</fullName>
    </submittedName>
</protein>
<name>A0ABU2K7Q7_9ACTN</name>
<dbReference type="PROSITE" id="PS50921">
    <property type="entry name" value="ANTAR"/>
    <property type="match status" value="1"/>
</dbReference>
<feature type="compositionally biased region" description="Basic and acidic residues" evidence="1">
    <location>
        <begin position="87"/>
        <end position="103"/>
    </location>
</feature>
<dbReference type="EMBL" id="JAVREI010000005">
    <property type="protein sequence ID" value="MDT0276214.1"/>
    <property type="molecule type" value="Genomic_DNA"/>
</dbReference>
<reference evidence="4" key="1">
    <citation type="submission" date="2023-07" db="EMBL/GenBank/DDBJ databases">
        <title>30 novel species of actinomycetes from the DSMZ collection.</title>
        <authorList>
            <person name="Nouioui I."/>
        </authorList>
    </citation>
    <scope>NUCLEOTIDE SEQUENCE [LARGE SCALE GENOMIC DNA]</scope>
    <source>
        <strain evidence="4">DSM 46792</strain>
    </source>
</reference>
<evidence type="ECO:0000259" key="2">
    <source>
        <dbReference type="PROSITE" id="PS50921"/>
    </source>
</evidence>
<dbReference type="InterPro" id="IPR005561">
    <property type="entry name" value="ANTAR"/>
</dbReference>
<accession>A0ABU2K7Q7</accession>
<organism evidence="3 4">
    <name type="scientific">Blastococcus goldschmidtiae</name>
    <dbReference type="NCBI Taxonomy" id="3075546"/>
    <lineage>
        <taxon>Bacteria</taxon>
        <taxon>Bacillati</taxon>
        <taxon>Actinomycetota</taxon>
        <taxon>Actinomycetes</taxon>
        <taxon>Geodermatophilales</taxon>
        <taxon>Geodermatophilaceae</taxon>
        <taxon>Blastococcus</taxon>
    </lineage>
</organism>
<feature type="domain" description="ANTAR" evidence="2">
    <location>
        <begin position="16"/>
        <end position="77"/>
    </location>
</feature>
<dbReference type="Gene3D" id="1.10.10.10">
    <property type="entry name" value="Winged helix-like DNA-binding domain superfamily/Winged helix DNA-binding domain"/>
    <property type="match status" value="1"/>
</dbReference>
<gene>
    <name evidence="3" type="ORF">RM425_09920</name>
</gene>
<evidence type="ECO:0000313" key="4">
    <source>
        <dbReference type="Proteomes" id="UP001183222"/>
    </source>
</evidence>
<proteinExistence type="predicted"/>
<keyword evidence="4" id="KW-1185">Reference proteome</keyword>
<dbReference type="InterPro" id="IPR036388">
    <property type="entry name" value="WH-like_DNA-bd_sf"/>
</dbReference>
<evidence type="ECO:0000256" key="1">
    <source>
        <dbReference type="SAM" id="MobiDB-lite"/>
    </source>
</evidence>
<dbReference type="Proteomes" id="UP001183222">
    <property type="component" value="Unassembled WGS sequence"/>
</dbReference>
<dbReference type="InterPro" id="IPR011006">
    <property type="entry name" value="CheY-like_superfamily"/>
</dbReference>
<sequence length="103" mass="11067">MTTSGQPSDDTLPGSLAAERRRAAELEHALETSRRIGMAMGIVMERYGIEPDAAFAVLQRHSQAGNVKLRDIADQLVRTGELPSGEDAGRLGADDEVVPRPRG</sequence>
<dbReference type="RefSeq" id="WP_311345028.1">
    <property type="nucleotide sequence ID" value="NZ_JAVREI010000005.1"/>
</dbReference>
<evidence type="ECO:0000313" key="3">
    <source>
        <dbReference type="EMBL" id="MDT0276214.1"/>
    </source>
</evidence>